<comment type="similarity">
    <text evidence="1">Belongs to the metallo-beta-lactamase superfamily.</text>
</comment>
<dbReference type="InterPro" id="IPR051013">
    <property type="entry name" value="MBL_superfamily_lactonases"/>
</dbReference>
<gene>
    <name evidence="6" type="ORF">GCM10011511_33980</name>
</gene>
<keyword evidence="4" id="KW-0862">Zinc</keyword>
<name>A0A8J2UF07_9BACT</name>
<dbReference type="Proteomes" id="UP000607559">
    <property type="component" value="Unassembled WGS sequence"/>
</dbReference>
<dbReference type="PANTHER" id="PTHR42978:SF6">
    <property type="entry name" value="QUORUM-QUENCHING LACTONASE YTNP-RELATED"/>
    <property type="match status" value="1"/>
</dbReference>
<dbReference type="InterPro" id="IPR036866">
    <property type="entry name" value="RibonucZ/Hydroxyglut_hydro"/>
</dbReference>
<dbReference type="AlphaFoldDB" id="A0A8J2UF07"/>
<keyword evidence="2" id="KW-0479">Metal-binding</keyword>
<reference evidence="6" key="1">
    <citation type="journal article" date="2014" name="Int. J. Syst. Evol. Microbiol.">
        <title>Complete genome sequence of Corynebacterium casei LMG S-19264T (=DSM 44701T), isolated from a smear-ripened cheese.</title>
        <authorList>
            <consortium name="US DOE Joint Genome Institute (JGI-PGF)"/>
            <person name="Walter F."/>
            <person name="Albersmeier A."/>
            <person name="Kalinowski J."/>
            <person name="Ruckert C."/>
        </authorList>
    </citation>
    <scope>NUCLEOTIDE SEQUENCE</scope>
    <source>
        <strain evidence="6">CGMCC 1.15448</strain>
    </source>
</reference>
<dbReference type="Pfam" id="PF00753">
    <property type="entry name" value="Lactamase_B"/>
    <property type="match status" value="1"/>
</dbReference>
<evidence type="ECO:0000256" key="1">
    <source>
        <dbReference type="ARBA" id="ARBA00007749"/>
    </source>
</evidence>
<dbReference type="SMART" id="SM00849">
    <property type="entry name" value="Lactamase_B"/>
    <property type="match status" value="1"/>
</dbReference>
<organism evidence="6 7">
    <name type="scientific">Puia dinghuensis</name>
    <dbReference type="NCBI Taxonomy" id="1792502"/>
    <lineage>
        <taxon>Bacteria</taxon>
        <taxon>Pseudomonadati</taxon>
        <taxon>Bacteroidota</taxon>
        <taxon>Chitinophagia</taxon>
        <taxon>Chitinophagales</taxon>
        <taxon>Chitinophagaceae</taxon>
        <taxon>Puia</taxon>
    </lineage>
</organism>
<sequence length="250" mass="28572">MHTMQIIPLSEGAFTIDKTKKFVPFDLEKDDLQQRPTGSLLVEVQPFAIITTEDILVLDTGLGFEKDGMLQLHYNLRNAGIDPASVTKVLMSHLHKDHAGGISGDCTGRGIRPLSFPNATYYIQRRELEYAFEKGPTSYIPDELECLRDSPRVVFLDGDGIIDGYIKYEITGAHCPWHQVFWIVDGGETAFFGGDVAPQLQQMKSRFVAKYDYDGKKAMQLRQQWWDQGQREGWTFLFYHDVKTPTWRAF</sequence>
<evidence type="ECO:0000313" key="6">
    <source>
        <dbReference type="EMBL" id="GGB07669.1"/>
    </source>
</evidence>
<dbReference type="SUPFAM" id="SSF56281">
    <property type="entry name" value="Metallo-hydrolase/oxidoreductase"/>
    <property type="match status" value="1"/>
</dbReference>
<dbReference type="GO" id="GO:0016787">
    <property type="term" value="F:hydrolase activity"/>
    <property type="evidence" value="ECO:0007669"/>
    <property type="project" value="UniProtKB-KW"/>
</dbReference>
<protein>
    <submittedName>
        <fullName evidence="6">MBL fold metallo-hydrolase</fullName>
    </submittedName>
</protein>
<evidence type="ECO:0000256" key="2">
    <source>
        <dbReference type="ARBA" id="ARBA00022723"/>
    </source>
</evidence>
<evidence type="ECO:0000256" key="3">
    <source>
        <dbReference type="ARBA" id="ARBA00022801"/>
    </source>
</evidence>
<feature type="domain" description="Metallo-beta-lactamase" evidence="5">
    <location>
        <begin position="43"/>
        <end position="240"/>
    </location>
</feature>
<dbReference type="GO" id="GO:0046872">
    <property type="term" value="F:metal ion binding"/>
    <property type="evidence" value="ECO:0007669"/>
    <property type="project" value="UniProtKB-KW"/>
</dbReference>
<evidence type="ECO:0000259" key="5">
    <source>
        <dbReference type="SMART" id="SM00849"/>
    </source>
</evidence>
<evidence type="ECO:0000313" key="7">
    <source>
        <dbReference type="Proteomes" id="UP000607559"/>
    </source>
</evidence>
<dbReference type="InterPro" id="IPR001279">
    <property type="entry name" value="Metallo-B-lactamas"/>
</dbReference>
<proteinExistence type="inferred from homology"/>
<keyword evidence="3" id="KW-0378">Hydrolase</keyword>
<comment type="caution">
    <text evidence="6">The sequence shown here is derived from an EMBL/GenBank/DDBJ whole genome shotgun (WGS) entry which is preliminary data.</text>
</comment>
<reference evidence="6" key="2">
    <citation type="submission" date="2020-09" db="EMBL/GenBank/DDBJ databases">
        <authorList>
            <person name="Sun Q."/>
            <person name="Zhou Y."/>
        </authorList>
    </citation>
    <scope>NUCLEOTIDE SEQUENCE</scope>
    <source>
        <strain evidence="6">CGMCC 1.15448</strain>
    </source>
</reference>
<keyword evidence="7" id="KW-1185">Reference proteome</keyword>
<accession>A0A8J2UF07</accession>
<dbReference type="EMBL" id="BMJC01000003">
    <property type="protein sequence ID" value="GGB07669.1"/>
    <property type="molecule type" value="Genomic_DNA"/>
</dbReference>
<dbReference type="Gene3D" id="3.60.15.10">
    <property type="entry name" value="Ribonuclease Z/Hydroxyacylglutathione hydrolase-like"/>
    <property type="match status" value="1"/>
</dbReference>
<evidence type="ECO:0000256" key="4">
    <source>
        <dbReference type="ARBA" id="ARBA00022833"/>
    </source>
</evidence>
<dbReference type="PANTHER" id="PTHR42978">
    <property type="entry name" value="QUORUM-QUENCHING LACTONASE YTNP-RELATED-RELATED"/>
    <property type="match status" value="1"/>
</dbReference>